<evidence type="ECO:0000313" key="1">
    <source>
        <dbReference type="EMBL" id="MFG3818987.1"/>
    </source>
</evidence>
<keyword evidence="1" id="KW-0547">Nucleotide-binding</keyword>
<reference evidence="2" key="1">
    <citation type="journal article" date="2024" name="Algal Res.">
        <title>Biochemical, toxicological and genomic investigation of a high-biomass producing Limnothrix strain isolated from Italian shallow drinking water reservoir.</title>
        <authorList>
            <person name="Simonazzi M."/>
            <person name="Shishido T.K."/>
            <person name="Delbaje E."/>
            <person name="Wahlsten M."/>
            <person name="Fewer D.P."/>
            <person name="Sivonen K."/>
            <person name="Pezzolesi L."/>
            <person name="Pistocchi R."/>
        </authorList>
    </citation>
    <scope>NUCLEOTIDE SEQUENCE [LARGE SCALE GENOMIC DNA]</scope>
    <source>
        <strain evidence="2">LRLZ20PSL1</strain>
    </source>
</reference>
<accession>A0ABW7CDC6</accession>
<proteinExistence type="predicted"/>
<dbReference type="EMBL" id="JAZAQF010000086">
    <property type="protein sequence ID" value="MFG3818987.1"/>
    <property type="molecule type" value="Genomic_DNA"/>
</dbReference>
<dbReference type="RefSeq" id="WP_393014643.1">
    <property type="nucleotide sequence ID" value="NZ_JAZAQF010000086.1"/>
</dbReference>
<gene>
    <name evidence="1" type="ORF">VPK24_15195</name>
</gene>
<keyword evidence="1" id="KW-0067">ATP-binding</keyword>
<sequence length="467" mass="52979">MVVVGVFSPEFQIIVQLKHEFDPSRPLEPGDPAYVDCTSVRGDDDITVDLGRTITDAQRKTCQIYSGHRGGGKSTELKKLKQWLEERGFFVVYFAAATEDAGDLNLKDTEYSDILLACARNIIDGLKSLEGLDSQPIAQWISKSFDDLKTILSADIKIEDLKTNVELQLSQFVKLTTAVRLEPQKRDQVRKLMRDRTESLETALNDLLANARQKLPSGKRDLVVMADNLDRISPVDRTDGRTNHDEIFLDRADSLKSLNCHTIYTAPVSFVFSASASRLRDEYDGVERLPMVAIADRNHQMLNDGYAKLRDVLARRVAKAAPSRSLVPDVFADEAAVQRLCVASGGHMRELMRLVQESLKRIDVLPISLKTVQRAIAEARETYLDAIRFEDWEALMAVEQTKDSRNECEDRCRNLLFRLCVLEYREWDEETEDKITWAAVHPLIRSSKEFKQRWDAFQAANLRGQGA</sequence>
<dbReference type="GO" id="GO:0005524">
    <property type="term" value="F:ATP binding"/>
    <property type="evidence" value="ECO:0007669"/>
    <property type="project" value="UniProtKB-KW"/>
</dbReference>
<organism evidence="1 2">
    <name type="scientific">Limnothrix redekei LRLZ20PSL1</name>
    <dbReference type="NCBI Taxonomy" id="3112953"/>
    <lineage>
        <taxon>Bacteria</taxon>
        <taxon>Bacillati</taxon>
        <taxon>Cyanobacteriota</taxon>
        <taxon>Cyanophyceae</taxon>
        <taxon>Pseudanabaenales</taxon>
        <taxon>Pseudanabaenaceae</taxon>
        <taxon>Limnothrix</taxon>
    </lineage>
</organism>
<comment type="caution">
    <text evidence="1">The sequence shown here is derived from an EMBL/GenBank/DDBJ whole genome shotgun (WGS) entry which is preliminary data.</text>
</comment>
<name>A0ABW7CDC6_9CYAN</name>
<evidence type="ECO:0000313" key="2">
    <source>
        <dbReference type="Proteomes" id="UP001604335"/>
    </source>
</evidence>
<keyword evidence="2" id="KW-1185">Reference proteome</keyword>
<dbReference type="Proteomes" id="UP001604335">
    <property type="component" value="Unassembled WGS sequence"/>
</dbReference>
<protein>
    <submittedName>
        <fullName evidence="1">ATP-binding protein</fullName>
    </submittedName>
</protein>